<keyword evidence="2" id="KW-1185">Reference proteome</keyword>
<dbReference type="Proteomes" id="UP001638806">
    <property type="component" value="Unassembled WGS sequence"/>
</dbReference>
<organism evidence="1 2">
    <name type="scientific">Purpureocillium lilacinum</name>
    <name type="common">Paecilomyces lilacinus</name>
    <dbReference type="NCBI Taxonomy" id="33203"/>
    <lineage>
        <taxon>Eukaryota</taxon>
        <taxon>Fungi</taxon>
        <taxon>Dikarya</taxon>
        <taxon>Ascomycota</taxon>
        <taxon>Pezizomycotina</taxon>
        <taxon>Sordariomycetes</taxon>
        <taxon>Hypocreomycetidae</taxon>
        <taxon>Hypocreales</taxon>
        <taxon>Ophiocordycipitaceae</taxon>
        <taxon>Purpureocillium</taxon>
    </lineage>
</organism>
<sequence length="412" mass="45545">MAAKVSKDSSIVIVGGGTWACSTALHLVRRGYSNVTVLDAHPIPSSISAGNDVNKIAELARRHWKHIVDSELRGHEKEYTKLNSADDFRACMPNGVLTGDFPNWQGWHKSKGAGWVHARKALVSAYKEAERLGARFITGSPQGEVIGLVQEGGDVRGAKTADGYEHRADRTILAVGASAPQFVDFENQLRPTAWTLGHIKMTEEEAQLYKNLPVLFNVEKGFFMEPDEDRHELKICDEHPGYCNWVTLPDSKLPESVPFAKHQVPIESEQRIKQFLSEIMPHLADRPLVHARICWCADTHDRGFLITYHPSHPSLVIAAGDSGHGFAHIPSIGGFISDCLEGRLEGRFARHWRWRPEIAQGFWGKDPLDRYGAGRGSDGLTTTLRRTALDSVFREGKASHDGGAGLGPRCTP</sequence>
<name>A0ACC4E1K0_PURLI</name>
<gene>
    <name evidence="1" type="ORF">ACCO45_002926</name>
</gene>
<evidence type="ECO:0000313" key="1">
    <source>
        <dbReference type="EMBL" id="KAL3961403.1"/>
    </source>
</evidence>
<protein>
    <submittedName>
        <fullName evidence="1">Uncharacterized protein</fullName>
    </submittedName>
</protein>
<reference evidence="1" key="1">
    <citation type="submission" date="2024-12" db="EMBL/GenBank/DDBJ databases">
        <title>Comparative genomics and development of molecular markers within Purpureocillium lilacinum and among Purpureocillium species.</title>
        <authorList>
            <person name="Yeh Z.-Y."/>
            <person name="Ni N.-T."/>
            <person name="Lo P.-H."/>
            <person name="Mushyakhwo K."/>
            <person name="Lin C.-F."/>
            <person name="Nai Y.-S."/>
        </authorList>
    </citation>
    <scope>NUCLEOTIDE SEQUENCE</scope>
    <source>
        <strain evidence="1">NCHU-NPUST-175</strain>
    </source>
</reference>
<dbReference type="EMBL" id="JBGNUJ010000003">
    <property type="protein sequence ID" value="KAL3961403.1"/>
    <property type="molecule type" value="Genomic_DNA"/>
</dbReference>
<accession>A0ACC4E1K0</accession>
<comment type="caution">
    <text evidence="1">The sequence shown here is derived from an EMBL/GenBank/DDBJ whole genome shotgun (WGS) entry which is preliminary data.</text>
</comment>
<proteinExistence type="predicted"/>
<evidence type="ECO:0000313" key="2">
    <source>
        <dbReference type="Proteomes" id="UP001638806"/>
    </source>
</evidence>